<feature type="compositionally biased region" description="Polar residues" evidence="1">
    <location>
        <begin position="1096"/>
        <end position="1110"/>
    </location>
</feature>
<dbReference type="EMBL" id="JAACJJ010000057">
    <property type="protein sequence ID" value="KAF5310637.1"/>
    <property type="molecule type" value="Genomic_DNA"/>
</dbReference>
<feature type="compositionally biased region" description="Polar residues" evidence="1">
    <location>
        <begin position="283"/>
        <end position="297"/>
    </location>
</feature>
<feature type="region of interest" description="Disordered" evidence="1">
    <location>
        <begin position="543"/>
        <end position="607"/>
    </location>
</feature>
<feature type="compositionally biased region" description="Low complexity" evidence="1">
    <location>
        <begin position="940"/>
        <end position="953"/>
    </location>
</feature>
<dbReference type="Gene3D" id="2.30.29.30">
    <property type="entry name" value="Pleckstrin-homology domain (PH domain)/Phosphotyrosine-binding domain (PTB)"/>
    <property type="match status" value="2"/>
</dbReference>
<feature type="region of interest" description="Disordered" evidence="1">
    <location>
        <begin position="263"/>
        <end position="385"/>
    </location>
</feature>
<feature type="compositionally biased region" description="Pro residues" evidence="1">
    <location>
        <begin position="94"/>
        <end position="107"/>
    </location>
</feature>
<feature type="region of interest" description="Disordered" evidence="1">
    <location>
        <begin position="1315"/>
        <end position="1342"/>
    </location>
</feature>
<evidence type="ECO:0000256" key="1">
    <source>
        <dbReference type="SAM" id="MobiDB-lite"/>
    </source>
</evidence>
<feature type="region of interest" description="Disordered" evidence="1">
    <location>
        <begin position="1068"/>
        <end position="1154"/>
    </location>
</feature>
<feature type="compositionally biased region" description="Low complexity" evidence="1">
    <location>
        <begin position="58"/>
        <end position="68"/>
    </location>
</feature>
<evidence type="ECO:0000259" key="2">
    <source>
        <dbReference type="PROSITE" id="PS50003"/>
    </source>
</evidence>
<keyword evidence="4" id="KW-1185">Reference proteome</keyword>
<feature type="compositionally biased region" description="Acidic residues" evidence="1">
    <location>
        <begin position="137"/>
        <end position="170"/>
    </location>
</feature>
<feature type="compositionally biased region" description="Polar residues" evidence="1">
    <location>
        <begin position="201"/>
        <end position="211"/>
    </location>
</feature>
<feature type="region of interest" description="Disordered" evidence="1">
    <location>
        <begin position="1175"/>
        <end position="1248"/>
    </location>
</feature>
<dbReference type="Proteomes" id="UP000567179">
    <property type="component" value="Unassembled WGS sequence"/>
</dbReference>
<feature type="compositionally biased region" description="Low complexity" evidence="1">
    <location>
        <begin position="1030"/>
        <end position="1039"/>
    </location>
</feature>
<reference evidence="3 4" key="1">
    <citation type="journal article" date="2020" name="ISME J.">
        <title>Uncovering the hidden diversity of litter-decomposition mechanisms in mushroom-forming fungi.</title>
        <authorList>
            <person name="Floudas D."/>
            <person name="Bentzer J."/>
            <person name="Ahren D."/>
            <person name="Johansson T."/>
            <person name="Persson P."/>
            <person name="Tunlid A."/>
        </authorList>
    </citation>
    <scope>NUCLEOTIDE SEQUENCE [LARGE SCALE GENOMIC DNA]</scope>
    <source>
        <strain evidence="3 4">CBS 101986</strain>
    </source>
</reference>
<feature type="compositionally biased region" description="Polar residues" evidence="1">
    <location>
        <begin position="372"/>
        <end position="384"/>
    </location>
</feature>
<feature type="compositionally biased region" description="Basic and acidic residues" evidence="1">
    <location>
        <begin position="174"/>
        <end position="186"/>
    </location>
</feature>
<feature type="domain" description="PH" evidence="2">
    <location>
        <begin position="1272"/>
        <end position="1306"/>
    </location>
</feature>
<feature type="compositionally biased region" description="Low complexity" evidence="1">
    <location>
        <begin position="717"/>
        <end position="736"/>
    </location>
</feature>
<feature type="region of interest" description="Disordered" evidence="1">
    <location>
        <begin position="22"/>
        <end position="68"/>
    </location>
</feature>
<accession>A0A8H5ATC5</accession>
<feature type="compositionally biased region" description="Low complexity" evidence="1">
    <location>
        <begin position="213"/>
        <end position="227"/>
    </location>
</feature>
<dbReference type="PANTHER" id="PTHR37283:SF1">
    <property type="entry name" value="PH DOMAIN-CONTAINING PROTEIN YHR131C"/>
    <property type="match status" value="1"/>
</dbReference>
<feature type="compositionally biased region" description="Polar residues" evidence="1">
    <location>
        <begin position="588"/>
        <end position="603"/>
    </location>
</feature>
<feature type="region of interest" description="Disordered" evidence="1">
    <location>
        <begin position="717"/>
        <end position="754"/>
    </location>
</feature>
<feature type="compositionally biased region" description="Basic and acidic residues" evidence="1">
    <location>
        <begin position="485"/>
        <end position="503"/>
    </location>
</feature>
<feature type="compositionally biased region" description="Low complexity" evidence="1">
    <location>
        <begin position="1132"/>
        <end position="1154"/>
    </location>
</feature>
<evidence type="ECO:0000313" key="3">
    <source>
        <dbReference type="EMBL" id="KAF5310637.1"/>
    </source>
</evidence>
<dbReference type="SUPFAM" id="SSF50729">
    <property type="entry name" value="PH domain-like"/>
    <property type="match status" value="1"/>
</dbReference>
<feature type="compositionally biased region" description="Basic and acidic residues" evidence="1">
    <location>
        <begin position="565"/>
        <end position="584"/>
    </location>
</feature>
<dbReference type="PROSITE" id="PS50003">
    <property type="entry name" value="PH_DOMAIN"/>
    <property type="match status" value="1"/>
</dbReference>
<dbReference type="OrthoDB" id="5865767at2759"/>
<feature type="compositionally biased region" description="Polar residues" evidence="1">
    <location>
        <begin position="1219"/>
        <end position="1232"/>
    </location>
</feature>
<feature type="compositionally biased region" description="Polar residues" evidence="1">
    <location>
        <begin position="312"/>
        <end position="322"/>
    </location>
</feature>
<feature type="region of interest" description="Disordered" evidence="1">
    <location>
        <begin position="940"/>
        <end position="1046"/>
    </location>
</feature>
<feature type="compositionally biased region" description="Polar residues" evidence="1">
    <location>
        <begin position="737"/>
        <end position="749"/>
    </location>
</feature>
<dbReference type="InterPro" id="IPR011993">
    <property type="entry name" value="PH-like_dom_sf"/>
</dbReference>
<evidence type="ECO:0000313" key="4">
    <source>
        <dbReference type="Proteomes" id="UP000567179"/>
    </source>
</evidence>
<feature type="region of interest" description="Disordered" evidence="1">
    <location>
        <begin position="85"/>
        <end position="232"/>
    </location>
</feature>
<dbReference type="PANTHER" id="PTHR37283">
    <property type="entry name" value="PH DOMAIN-CONTAINING PROTEIN YHR131C"/>
    <property type="match status" value="1"/>
</dbReference>
<organism evidence="3 4">
    <name type="scientific">Psilocybe cf. subviscida</name>
    <dbReference type="NCBI Taxonomy" id="2480587"/>
    <lineage>
        <taxon>Eukaryota</taxon>
        <taxon>Fungi</taxon>
        <taxon>Dikarya</taxon>
        <taxon>Basidiomycota</taxon>
        <taxon>Agaricomycotina</taxon>
        <taxon>Agaricomycetes</taxon>
        <taxon>Agaricomycetidae</taxon>
        <taxon>Agaricales</taxon>
        <taxon>Agaricineae</taxon>
        <taxon>Strophariaceae</taxon>
        <taxon>Psilocybe</taxon>
    </lineage>
</organism>
<feature type="compositionally biased region" description="Pro residues" evidence="1">
    <location>
        <begin position="37"/>
        <end position="49"/>
    </location>
</feature>
<proteinExistence type="predicted"/>
<feature type="region of interest" description="Disordered" evidence="1">
    <location>
        <begin position="476"/>
        <end position="531"/>
    </location>
</feature>
<comment type="caution">
    <text evidence="3">The sequence shown here is derived from an EMBL/GenBank/DDBJ whole genome shotgun (WGS) entry which is preliminary data.</text>
</comment>
<feature type="compositionally biased region" description="Basic and acidic residues" evidence="1">
    <location>
        <begin position="974"/>
        <end position="1000"/>
    </location>
</feature>
<gene>
    <name evidence="3" type="ORF">D9619_008094</name>
</gene>
<sequence length="1388" mass="149187">MQRVDDVNSSQLGIFILSSSECPTEPQPFNSIAIMPPNRPTREVPPTPPASNVSPAGPSSTSSSTRPKLSLSRFSLSFYNSGNPARLSPSVICRPPPLPVPIHPLPTPTMDTQSERNRRLNRLSSMPALPHVGTQESDAEDDDIINEEDEEEEEEEEEEEDGEGEGEDGSPQEGEGRVRPSFDSERTTSSVSSYEHRGVASSGSSYKTALNVSRDPSPAGPSGSRAPHLPPVTVGTLDLNFSFLREEYNPVPRDKGKARLVEDAGHTPVASSTRKPWIDTGKGATNGTSDYFQSSHGQSHRSRPLAKDRYGNTDSTRTQMSPLRTPRPGDAHAFNFDVGFQSNDVSDKPPSGVHDSHMKRGGHPPPVMLGRSKSNYTHNPNRSSLVPGVADSHQNGLLSGVQKPQYENQHLTRAQLVPSLAPIQQLSAEQPPHSIYAASGRRYSRSLVDLRTEERRAAVRMEEARWERETLRAREKMQAPGMVSEIRHSETEQTRAAGLEDPRNAGNDADPDALRTPVPRQPGIRARDPLNSSLPLSFTLSGTMDSGSGIEESPDLPVCFSRIGGSREGEHTADQRASKPHASDANHLFNSASRPLHNPSISDANHALNKTTCNTTDLTTPHADPCTHPNSMQYNYHNAADVRAFEPPTSADNKLLVIEESGDITDLAPRLKRIGSRANIISTDSKDDAVVSLPPSMLASNAVDGDITKHRNGDAKAASVATAPATTTTAGSITTSNGDDNTKQSNRTSMAPAYDYPLRRRRSLPTFTAPDAKPPPYPEIEVTTPNPAFPNSALYVTTPIEDPSANTHPQAFMLKPHSTSALKGLNIAPREDEGREELPSYSNSIYLRAEMPRKMEFTAPGVQAKDRKWRRTVCVLEGTVFKVYKADSTSAIARGKGGGLSTKIGGWWESKVGVPDRVGFSAPSRTSAYAVGASDRQQAAEASSSSLSLSSRAGAHRRGASTPQDAVRIQPSMEEQRRIREVERQRDRERELLRERKRAEAGVSNSPPVLESGQGHDWVVVPPPPPQPQPQTQSHVPSPLAQEVHPHHATGLAATKSALTLAVHILKPSHSSSPSISSSVSRHSRSRSDVAPRTPSDLTPSPDQIESRPSLNIPRSGRESPAMHSSTRRESGTGSTSTHGSGASASGSGRTTPSTYGFGATHALASSSVSLVSAVDTGGSTTSLSPPLVDAADRSPSPAPSSSSRSRRGGSSTGLSPSNNVQNASARPSSAVNGKKKGHPRPEPESNPADLIRAYTMQHAESGLGSDYAKRRHVIRVRLEGEQFLLQASNVEEVVEWIEGLQSATNIALDLDQRPMPRGPIFPRRRRRRRVAPPPHDPRDPVAANQAMIAAAIAAAQASDTSVSTAGQAQAPVSASYLAAPLARSRRS</sequence>
<name>A0A8H5ATC5_9AGAR</name>
<dbReference type="InterPro" id="IPR001849">
    <property type="entry name" value="PH_domain"/>
</dbReference>
<feature type="compositionally biased region" description="Low complexity" evidence="1">
    <location>
        <begin position="1068"/>
        <end position="1081"/>
    </location>
</feature>
<feature type="compositionally biased region" description="Low complexity" evidence="1">
    <location>
        <begin position="1194"/>
        <end position="1218"/>
    </location>
</feature>
<protein>
    <recommendedName>
        <fullName evidence="2">PH domain-containing protein</fullName>
    </recommendedName>
</protein>